<sequence length="115" mass="12823">MVSILVLLLTPCAAQFGGFFDHVFQNQGQRQERPAGGASKVVNNMVENTYNDLECNRFLCEDTLVCVDGPNDCPCPFPDSQLRCELPNNQGYVCISKPSNKDGPTCEYIQDIMRE</sequence>
<evidence type="ECO:0000256" key="3">
    <source>
        <dbReference type="ARBA" id="ARBA00022729"/>
    </source>
</evidence>
<organism evidence="4 5">
    <name type="scientific">Starmerella bacillaris</name>
    <name type="common">Yeast</name>
    <name type="synonym">Candida zemplinina</name>
    <dbReference type="NCBI Taxonomy" id="1247836"/>
    <lineage>
        <taxon>Eukaryota</taxon>
        <taxon>Fungi</taxon>
        <taxon>Dikarya</taxon>
        <taxon>Ascomycota</taxon>
        <taxon>Saccharomycotina</taxon>
        <taxon>Dipodascomycetes</taxon>
        <taxon>Dipodascales</taxon>
        <taxon>Trichomonascaceae</taxon>
        <taxon>Starmerella</taxon>
    </lineage>
</organism>
<dbReference type="InterPro" id="IPR034543">
    <property type="entry name" value="LCL2"/>
</dbReference>
<dbReference type="PANTHER" id="PTHR38425">
    <property type="entry name" value="LONG CHRONOLOGICAL LIFESPAN PROTEIN 2"/>
    <property type="match status" value="1"/>
</dbReference>
<evidence type="ECO:0000256" key="1">
    <source>
        <dbReference type="ARBA" id="ARBA00010545"/>
    </source>
</evidence>
<dbReference type="GO" id="GO:0036503">
    <property type="term" value="P:ERAD pathway"/>
    <property type="evidence" value="ECO:0007669"/>
    <property type="project" value="TreeGrafter"/>
</dbReference>
<keyword evidence="3" id="KW-0732">Signal</keyword>
<dbReference type="EMBL" id="BTGC01000005">
    <property type="protein sequence ID" value="GMM51467.1"/>
    <property type="molecule type" value="Genomic_DNA"/>
</dbReference>
<comment type="similarity">
    <text evidence="1">Belongs to the LCL2 family.</text>
</comment>
<dbReference type="Proteomes" id="UP001362899">
    <property type="component" value="Unassembled WGS sequence"/>
</dbReference>
<comment type="caution">
    <text evidence="4">The sequence shown here is derived from an EMBL/GenBank/DDBJ whole genome shotgun (WGS) entry which is preliminary data.</text>
</comment>
<evidence type="ECO:0000256" key="2">
    <source>
        <dbReference type="ARBA" id="ARBA00018534"/>
    </source>
</evidence>
<protein>
    <recommendedName>
        <fullName evidence="2">Long chronological lifespan protein 2</fullName>
    </recommendedName>
</protein>
<proteinExistence type="inferred from homology"/>
<dbReference type="AlphaFoldDB" id="A0AAV5RJS6"/>
<evidence type="ECO:0000313" key="5">
    <source>
        <dbReference type="Proteomes" id="UP001362899"/>
    </source>
</evidence>
<dbReference type="PANTHER" id="PTHR38425:SF1">
    <property type="entry name" value="LONG CHRONOLOGICAL LIFESPAN PROTEIN 2"/>
    <property type="match status" value="1"/>
</dbReference>
<gene>
    <name evidence="4" type="ORF">DASB73_024250</name>
</gene>
<accession>A0AAV5RJS6</accession>
<name>A0AAV5RJS6_STABA</name>
<dbReference type="CDD" id="cd23996">
    <property type="entry name" value="LCL2-like"/>
    <property type="match status" value="1"/>
</dbReference>
<reference evidence="4 5" key="1">
    <citation type="journal article" date="2023" name="Elife">
        <title>Identification of key yeast species and microbe-microbe interactions impacting larval growth of Drosophila in the wild.</title>
        <authorList>
            <person name="Mure A."/>
            <person name="Sugiura Y."/>
            <person name="Maeda R."/>
            <person name="Honda K."/>
            <person name="Sakurai N."/>
            <person name="Takahashi Y."/>
            <person name="Watada M."/>
            <person name="Katoh T."/>
            <person name="Gotoh A."/>
            <person name="Gotoh Y."/>
            <person name="Taniguchi I."/>
            <person name="Nakamura K."/>
            <person name="Hayashi T."/>
            <person name="Katayama T."/>
            <person name="Uemura T."/>
            <person name="Hattori Y."/>
        </authorList>
    </citation>
    <scope>NUCLEOTIDE SEQUENCE [LARGE SCALE GENOMIC DNA]</scope>
    <source>
        <strain evidence="4 5">SB-73</strain>
    </source>
</reference>
<keyword evidence="5" id="KW-1185">Reference proteome</keyword>
<evidence type="ECO:0000313" key="4">
    <source>
        <dbReference type="EMBL" id="GMM51467.1"/>
    </source>
</evidence>